<reference evidence="1 2" key="1">
    <citation type="submission" date="2018-03" db="EMBL/GenBank/DDBJ databases">
        <title>Mesoflavibacter sp. HG37 and Mesoflavibacter sp. HG96 sp.nov., two marine bacteria isolated from seawater of Western Pacific Ocean.</title>
        <authorList>
            <person name="Cheng H."/>
            <person name="Wu Y.-H."/>
            <person name="Guo L.-L."/>
            <person name="Xu X.-W."/>
        </authorList>
    </citation>
    <scope>NUCLEOTIDE SEQUENCE [LARGE SCALE GENOMIC DNA]</scope>
    <source>
        <strain evidence="1 2">KCTC 32269</strain>
    </source>
</reference>
<keyword evidence="2" id="KW-1185">Reference proteome</keyword>
<dbReference type="PROSITE" id="PS51257">
    <property type="entry name" value="PROKAR_LIPOPROTEIN"/>
    <property type="match status" value="1"/>
</dbReference>
<sequence length="218" mass="24176">MKTKFSSLLIILTLFISCSKNDDVLQNESVISNDKINLFNANQRNTLTLQEVAKIHVAKSLEVYSLISEEKSIDMNYLSNIPIDLEYSQLEQFLSDSNIVKSVEISTLMIESKDIISQFIIDSGFESIEEIEDDFIREVNNEYNRLSANVPAGPCENAYDSALGRCKRNWVVSMGMSAVVGVFTSGVGLVTGAGSAMVLFIMCSEDAFHDYDACLGNH</sequence>
<dbReference type="EMBL" id="PXOQ01000007">
    <property type="protein sequence ID" value="PSG90867.1"/>
    <property type="molecule type" value="Genomic_DNA"/>
</dbReference>
<comment type="caution">
    <text evidence="1">The sequence shown here is derived from an EMBL/GenBank/DDBJ whole genome shotgun (WGS) entry which is preliminary data.</text>
</comment>
<dbReference type="RefSeq" id="WP_106463008.1">
    <property type="nucleotide sequence ID" value="NZ_PXOQ01000007.1"/>
</dbReference>
<accession>A0A2T1NEJ6</accession>
<evidence type="ECO:0000313" key="1">
    <source>
        <dbReference type="EMBL" id="PSG90867.1"/>
    </source>
</evidence>
<name>A0A2T1NEJ6_9FLAO</name>
<evidence type="ECO:0000313" key="2">
    <source>
        <dbReference type="Proteomes" id="UP000238426"/>
    </source>
</evidence>
<dbReference type="AlphaFoldDB" id="A0A2T1NEJ6"/>
<organism evidence="1 2">
    <name type="scientific">Aurantibacter aestuarii</name>
    <dbReference type="NCBI Taxonomy" id="1266046"/>
    <lineage>
        <taxon>Bacteria</taxon>
        <taxon>Pseudomonadati</taxon>
        <taxon>Bacteroidota</taxon>
        <taxon>Flavobacteriia</taxon>
        <taxon>Flavobacteriales</taxon>
        <taxon>Flavobacteriaceae</taxon>
        <taxon>Aurantibacter</taxon>
    </lineage>
</organism>
<dbReference type="Proteomes" id="UP000238426">
    <property type="component" value="Unassembled WGS sequence"/>
</dbReference>
<protein>
    <recommendedName>
        <fullName evidence="3">Lipoprotein</fullName>
    </recommendedName>
</protein>
<proteinExistence type="predicted"/>
<gene>
    <name evidence="1" type="ORF">C7H52_06230</name>
</gene>
<evidence type="ECO:0008006" key="3">
    <source>
        <dbReference type="Google" id="ProtNLM"/>
    </source>
</evidence>